<dbReference type="AlphaFoldDB" id="A0A240TVV4"/>
<evidence type="ECO:0000256" key="1">
    <source>
        <dbReference type="ARBA" id="ARBA00004141"/>
    </source>
</evidence>
<dbReference type="KEGG" id="acis:CBP35_00935"/>
<dbReference type="InterPro" id="IPR006603">
    <property type="entry name" value="PQ-loop_rpt"/>
</dbReference>
<dbReference type="NCBIfam" id="NF037968">
    <property type="entry name" value="SemiSWEET_2"/>
    <property type="match status" value="1"/>
</dbReference>
<protein>
    <submittedName>
        <fullName evidence="5">Uncharacterized protein</fullName>
    </submittedName>
</protein>
<dbReference type="Proteomes" id="UP000194440">
    <property type="component" value="Chromosome"/>
</dbReference>
<dbReference type="GO" id="GO:0051119">
    <property type="term" value="F:sugar transmembrane transporter activity"/>
    <property type="evidence" value="ECO:0007669"/>
    <property type="project" value="InterPro"/>
</dbReference>
<dbReference type="OrthoDB" id="122062at2"/>
<sequence>MALHDLIGYLAATLTTCSFLPQALHTFRTRDVSGISLSMYGTFTLGVALWLAYGVALAAWPIVAANAVTLALAGAILVMKLRYGRRGGAQNGADPGEGPVS</sequence>
<dbReference type="Pfam" id="PF04193">
    <property type="entry name" value="PQ-loop"/>
    <property type="match status" value="1"/>
</dbReference>
<accession>A0A240TVV4</accession>
<evidence type="ECO:0000256" key="3">
    <source>
        <dbReference type="ARBA" id="ARBA00022989"/>
    </source>
</evidence>
<evidence type="ECO:0000256" key="2">
    <source>
        <dbReference type="ARBA" id="ARBA00022692"/>
    </source>
</evidence>
<accession>A0A240UHF0</accession>
<name>A0A240TVV4_9BURK</name>
<keyword evidence="2" id="KW-0812">Transmembrane</keyword>
<dbReference type="KEGG" id="acip:CBP36_17975"/>
<dbReference type="Gene3D" id="1.20.1280.290">
    <property type="match status" value="1"/>
</dbReference>
<keyword evidence="3" id="KW-1133">Transmembrane helix</keyword>
<dbReference type="EMBL" id="CP021366">
    <property type="protein sequence ID" value="ART60459.1"/>
    <property type="molecule type" value="Genomic_DNA"/>
</dbReference>
<keyword evidence="4" id="KW-0472">Membrane</keyword>
<dbReference type="KEGG" id="acid:CBP33_17695"/>
<evidence type="ECO:0000256" key="4">
    <source>
        <dbReference type="ARBA" id="ARBA00023136"/>
    </source>
</evidence>
<evidence type="ECO:0000313" key="5">
    <source>
        <dbReference type="EMBL" id="ART60459.1"/>
    </source>
</evidence>
<organism evidence="5 6">
    <name type="scientific">Acidovorax carolinensis</name>
    <dbReference type="NCBI Taxonomy" id="553814"/>
    <lineage>
        <taxon>Bacteria</taxon>
        <taxon>Pseudomonadati</taxon>
        <taxon>Pseudomonadota</taxon>
        <taxon>Betaproteobacteria</taxon>
        <taxon>Burkholderiales</taxon>
        <taxon>Comamonadaceae</taxon>
        <taxon>Acidovorax</taxon>
    </lineage>
</organism>
<keyword evidence="6" id="KW-1185">Reference proteome</keyword>
<dbReference type="GO" id="GO:0016020">
    <property type="term" value="C:membrane"/>
    <property type="evidence" value="ECO:0007669"/>
    <property type="project" value="UniProtKB-SubCell"/>
</dbReference>
<evidence type="ECO:0000313" key="6">
    <source>
        <dbReference type="Proteomes" id="UP000194440"/>
    </source>
</evidence>
<reference evidence="5" key="1">
    <citation type="submission" date="2017-05" db="EMBL/GenBank/DDBJ databases">
        <title>Polyphasic characterization of four soil-derived phenanthrene-degrading Acidovorax strains and proposal of Acidovorax phenanthrenivorans sp. nov.</title>
        <authorList>
            <person name="Singleton D."/>
            <person name="Lee J."/>
            <person name="Dickey A.N."/>
            <person name="Stroud A."/>
            <person name="Scholl E.H."/>
            <person name="Wright F.A."/>
            <person name="Aitken M.D."/>
        </authorList>
    </citation>
    <scope>NUCLEOTIDE SEQUENCE</scope>
    <source>
        <strain evidence="5">P4</strain>
    </source>
</reference>
<proteinExistence type="predicted"/>
<comment type="subcellular location">
    <subcellularLocation>
        <location evidence="1">Membrane</location>
        <topology evidence="1">Multi-pass membrane protein</topology>
    </subcellularLocation>
</comment>
<gene>
    <name evidence="5" type="ORF">CBP36_17975</name>
</gene>
<dbReference type="InterPro" id="IPR047662">
    <property type="entry name" value="SemiSWEET"/>
</dbReference>
<dbReference type="RefSeq" id="WP_086913675.1">
    <property type="nucleotide sequence ID" value="NZ_CP021359.1"/>
</dbReference>